<gene>
    <name evidence="1" type="primary">lptC</name>
    <name evidence="1" type="ORF">AAG747_02380</name>
</gene>
<dbReference type="GO" id="GO:0015221">
    <property type="term" value="F:lipopolysaccharide transmembrane transporter activity"/>
    <property type="evidence" value="ECO:0007669"/>
    <property type="project" value="InterPro"/>
</dbReference>
<dbReference type="NCBIfam" id="TIGR04409">
    <property type="entry name" value="LptC_YrbK"/>
    <property type="match status" value="1"/>
</dbReference>
<dbReference type="GO" id="GO:0005886">
    <property type="term" value="C:plasma membrane"/>
    <property type="evidence" value="ECO:0007669"/>
    <property type="project" value="InterPro"/>
</dbReference>
<dbReference type="InterPro" id="IPR026265">
    <property type="entry name" value="LptC"/>
</dbReference>
<sequence length="181" mass="20644">MSRFLYFVLFGSLCFSIGACKKTKFADPHKQTQENTPISVYSNSTIYYSKDALLTAKIQAETRMDYENNDQKFPDGIFIEMFDEQGKLKTTLKADSAIHNYKEQRYQAIGNVIVNNVQEQNELKTVELNWDKKTRKIYTDSAVVITTPQNILKGIGLVSDQEFKHPTILEPTGTISLSENN</sequence>
<dbReference type="EMBL" id="JBDKWZ010000001">
    <property type="protein sequence ID" value="MEN7546737.1"/>
    <property type="molecule type" value="Genomic_DNA"/>
</dbReference>
<organism evidence="1 2">
    <name type="scientific">Rapidithrix thailandica</name>
    <dbReference type="NCBI Taxonomy" id="413964"/>
    <lineage>
        <taxon>Bacteria</taxon>
        <taxon>Pseudomonadati</taxon>
        <taxon>Bacteroidota</taxon>
        <taxon>Cytophagia</taxon>
        <taxon>Cytophagales</taxon>
        <taxon>Flammeovirgaceae</taxon>
        <taxon>Rapidithrix</taxon>
    </lineage>
</organism>
<dbReference type="PROSITE" id="PS51257">
    <property type="entry name" value="PROKAR_LIPOPROTEIN"/>
    <property type="match status" value="1"/>
</dbReference>
<keyword evidence="2" id="KW-1185">Reference proteome</keyword>
<dbReference type="Pfam" id="PF06835">
    <property type="entry name" value="LptC"/>
    <property type="match status" value="1"/>
</dbReference>
<accession>A0AAW9RT07</accession>
<dbReference type="RefSeq" id="WP_346819519.1">
    <property type="nucleotide sequence ID" value="NZ_JBDKWZ010000001.1"/>
</dbReference>
<dbReference type="Gene3D" id="2.60.450.10">
    <property type="entry name" value="Lipopolysaccharide (LPS) transport protein A like domain"/>
    <property type="match status" value="1"/>
</dbReference>
<reference evidence="1 2" key="1">
    <citation type="submission" date="2024-04" db="EMBL/GenBank/DDBJ databases">
        <title>Novel genus in family Flammeovirgaceae.</title>
        <authorList>
            <person name="Nguyen T.H."/>
            <person name="Vuong T.Q."/>
            <person name="Le H."/>
            <person name="Kim S.-G."/>
        </authorList>
    </citation>
    <scope>NUCLEOTIDE SEQUENCE [LARGE SCALE GENOMIC DNA]</scope>
    <source>
        <strain evidence="1 2">JCM 23209</strain>
    </source>
</reference>
<proteinExistence type="predicted"/>
<comment type="caution">
    <text evidence="1">The sequence shown here is derived from an EMBL/GenBank/DDBJ whole genome shotgun (WGS) entry which is preliminary data.</text>
</comment>
<dbReference type="AlphaFoldDB" id="A0AAW9RT07"/>
<name>A0AAW9RT07_9BACT</name>
<protein>
    <submittedName>
        <fullName evidence="1">LPS export ABC transporter periplasmic protein LptC</fullName>
    </submittedName>
</protein>
<evidence type="ECO:0000313" key="2">
    <source>
        <dbReference type="Proteomes" id="UP001403385"/>
    </source>
</evidence>
<evidence type="ECO:0000313" key="1">
    <source>
        <dbReference type="EMBL" id="MEN7546737.1"/>
    </source>
</evidence>
<dbReference type="Proteomes" id="UP001403385">
    <property type="component" value="Unassembled WGS sequence"/>
</dbReference>
<dbReference type="InterPro" id="IPR010664">
    <property type="entry name" value="LipoPS_assembly_LptC-rel"/>
</dbReference>